<evidence type="ECO:0000256" key="1">
    <source>
        <dbReference type="ARBA" id="ARBA00004651"/>
    </source>
</evidence>
<comment type="subcellular location">
    <subcellularLocation>
        <location evidence="1">Cell membrane</location>
        <topology evidence="1">Multi-pass membrane protein</topology>
    </subcellularLocation>
</comment>
<keyword evidence="8" id="KW-1185">Reference proteome</keyword>
<feature type="transmembrane region" description="Helical" evidence="6">
    <location>
        <begin position="168"/>
        <end position="191"/>
    </location>
</feature>
<evidence type="ECO:0000313" key="8">
    <source>
        <dbReference type="Proteomes" id="UP001139369"/>
    </source>
</evidence>
<name>A0A9X1VSB8_9FLAO</name>
<sequence length="477" mass="54641">MNLIHKNFIYNNVLGITNLLIPILIFPYVSRVLGPSGIGVVSFAVSLTAVFALIGSLGIPIYGIREIAKVKNNKEKLSKIFSELLIIQVFWMFFTLILYSFWIFFTDTFNDEQIIKYVSYLHIFGLIGMFTWFFQGIENYKFITVINFLIKFLMIVLLFILVKNQDQYWVYYSVIVATTLIGSIISLFYAFTFVKVRFTNLNFRRHLKPILILFSTQLAIGIYVNLDIIFLNYFSNEYEVGLYAPASKLVKIILIVVTSLGTVLIPKLSRYIKEGKIEESKKIITKSLRFIFIITLPISFLLICLSNEIIFVFAGEEFSYSATLLALLTPIIFLIGLSNIFGLQILVPANKEKKLMLAVTLGAIVSVVLNYVLIPELKSKGAAYTIIITELIITILTFYFARQEMKFNLPFKSIIHYSLLATLIIPICYLLHTFLTGITYLLIASVFSALMYVSGLLIIKDKFFIENIWKPILNFKK</sequence>
<evidence type="ECO:0000256" key="5">
    <source>
        <dbReference type="ARBA" id="ARBA00023136"/>
    </source>
</evidence>
<feature type="transmembrane region" description="Helical" evidence="6">
    <location>
        <begin position="9"/>
        <end position="29"/>
    </location>
</feature>
<feature type="transmembrane region" description="Helical" evidence="6">
    <location>
        <begin position="84"/>
        <end position="105"/>
    </location>
</feature>
<dbReference type="CDD" id="cd13128">
    <property type="entry name" value="MATE_Wzx_like"/>
    <property type="match status" value="1"/>
</dbReference>
<dbReference type="Pfam" id="PF01943">
    <property type="entry name" value="Polysacc_synt"/>
    <property type="match status" value="1"/>
</dbReference>
<feature type="transmembrane region" description="Helical" evidence="6">
    <location>
        <begin position="355"/>
        <end position="375"/>
    </location>
</feature>
<dbReference type="RefSeq" id="WP_242177733.1">
    <property type="nucleotide sequence ID" value="NZ_JAKQYM010000003.1"/>
</dbReference>
<evidence type="ECO:0000256" key="4">
    <source>
        <dbReference type="ARBA" id="ARBA00022989"/>
    </source>
</evidence>
<keyword evidence="4 6" id="KW-1133">Transmembrane helix</keyword>
<dbReference type="EMBL" id="JAKQYM010000003">
    <property type="protein sequence ID" value="MCI2228616.1"/>
    <property type="molecule type" value="Genomic_DNA"/>
</dbReference>
<dbReference type="PANTHER" id="PTHR30250:SF11">
    <property type="entry name" value="O-ANTIGEN TRANSPORTER-RELATED"/>
    <property type="match status" value="1"/>
</dbReference>
<keyword evidence="2" id="KW-1003">Cell membrane</keyword>
<keyword evidence="3 6" id="KW-0812">Transmembrane</keyword>
<feature type="transmembrane region" description="Helical" evidence="6">
    <location>
        <begin position="41"/>
        <end position="63"/>
    </location>
</feature>
<protein>
    <submittedName>
        <fullName evidence="7">Oligosaccharide flippase family protein</fullName>
    </submittedName>
</protein>
<feature type="transmembrane region" description="Helical" evidence="6">
    <location>
        <begin position="381"/>
        <end position="401"/>
    </location>
</feature>
<keyword evidence="5 6" id="KW-0472">Membrane</keyword>
<proteinExistence type="predicted"/>
<feature type="transmembrane region" description="Helical" evidence="6">
    <location>
        <begin position="290"/>
        <end position="314"/>
    </location>
</feature>
<feature type="transmembrane region" description="Helical" evidence="6">
    <location>
        <begin position="117"/>
        <end position="135"/>
    </location>
</feature>
<feature type="transmembrane region" description="Helical" evidence="6">
    <location>
        <begin position="211"/>
        <end position="234"/>
    </location>
</feature>
<dbReference type="GO" id="GO:0005886">
    <property type="term" value="C:plasma membrane"/>
    <property type="evidence" value="ECO:0007669"/>
    <property type="project" value="UniProtKB-SubCell"/>
</dbReference>
<dbReference type="PANTHER" id="PTHR30250">
    <property type="entry name" value="PST FAMILY PREDICTED COLANIC ACID TRANSPORTER"/>
    <property type="match status" value="1"/>
</dbReference>
<comment type="caution">
    <text evidence="7">The sequence shown here is derived from an EMBL/GenBank/DDBJ whole genome shotgun (WGS) entry which is preliminary data.</text>
</comment>
<evidence type="ECO:0000256" key="2">
    <source>
        <dbReference type="ARBA" id="ARBA00022475"/>
    </source>
</evidence>
<dbReference type="InterPro" id="IPR002797">
    <property type="entry name" value="Polysacc_synth"/>
</dbReference>
<feature type="transmembrane region" description="Helical" evidence="6">
    <location>
        <begin position="320"/>
        <end position="343"/>
    </location>
</feature>
<reference evidence="7" key="1">
    <citation type="submission" date="2022-02" db="EMBL/GenBank/DDBJ databases">
        <title>Polaribacter sp. MSW13, isolated from seawater.</title>
        <authorList>
            <person name="Kristyanto S."/>
            <person name="Jung J."/>
            <person name="Jeon C.O."/>
        </authorList>
    </citation>
    <scope>NUCLEOTIDE SEQUENCE</scope>
    <source>
        <strain evidence="7">MSW13</strain>
    </source>
</reference>
<feature type="transmembrane region" description="Helical" evidence="6">
    <location>
        <begin position="413"/>
        <end position="432"/>
    </location>
</feature>
<evidence type="ECO:0000313" key="7">
    <source>
        <dbReference type="EMBL" id="MCI2228616.1"/>
    </source>
</evidence>
<dbReference type="InterPro" id="IPR050833">
    <property type="entry name" value="Poly_Biosynth_Transport"/>
</dbReference>
<feature type="transmembrane region" description="Helical" evidence="6">
    <location>
        <begin position="249"/>
        <end position="269"/>
    </location>
</feature>
<gene>
    <name evidence="7" type="ORF">MC378_05510</name>
</gene>
<dbReference type="Proteomes" id="UP001139369">
    <property type="component" value="Unassembled WGS sequence"/>
</dbReference>
<feature type="transmembrane region" description="Helical" evidence="6">
    <location>
        <begin position="142"/>
        <end position="162"/>
    </location>
</feature>
<evidence type="ECO:0000256" key="6">
    <source>
        <dbReference type="SAM" id="Phobius"/>
    </source>
</evidence>
<evidence type="ECO:0000256" key="3">
    <source>
        <dbReference type="ARBA" id="ARBA00022692"/>
    </source>
</evidence>
<accession>A0A9X1VSB8</accession>
<organism evidence="7 8">
    <name type="scientific">Polaribacter marinus</name>
    <dbReference type="NCBI Taxonomy" id="2916838"/>
    <lineage>
        <taxon>Bacteria</taxon>
        <taxon>Pseudomonadati</taxon>
        <taxon>Bacteroidota</taxon>
        <taxon>Flavobacteriia</taxon>
        <taxon>Flavobacteriales</taxon>
        <taxon>Flavobacteriaceae</taxon>
    </lineage>
</organism>
<feature type="transmembrane region" description="Helical" evidence="6">
    <location>
        <begin position="438"/>
        <end position="459"/>
    </location>
</feature>
<dbReference type="AlphaFoldDB" id="A0A9X1VSB8"/>